<dbReference type="PATRIC" id="fig|1003195.29.peg.4858"/>
<evidence type="ECO:0000256" key="1">
    <source>
        <dbReference type="ARBA" id="ARBA00000022"/>
    </source>
</evidence>
<comment type="catalytic activity">
    <reaction evidence="2">
        <text>2,5-diamino-6-hydroxy-4-(5-phosphoribosylamino)-pyrimidine + H2O = 2,5,6-triamino-4-hydroxypyrimidine + D-ribose 5-phosphate</text>
        <dbReference type="Rhea" id="RHEA:23436"/>
        <dbReference type="ChEBI" id="CHEBI:15377"/>
        <dbReference type="ChEBI" id="CHEBI:58614"/>
        <dbReference type="ChEBI" id="CHEBI:78346"/>
        <dbReference type="ChEBI" id="CHEBI:137796"/>
    </reaction>
</comment>
<evidence type="ECO:0000259" key="3">
    <source>
        <dbReference type="Pfam" id="PF08719"/>
    </source>
</evidence>
<gene>
    <name evidence="4" type="ordered locus">SCATT_48710</name>
</gene>
<dbReference type="CDD" id="cd15457">
    <property type="entry name" value="NADAR"/>
    <property type="match status" value="1"/>
</dbReference>
<dbReference type="Proteomes" id="UP000007842">
    <property type="component" value="Chromosome"/>
</dbReference>
<feature type="domain" description="NADAR" evidence="3">
    <location>
        <begin position="43"/>
        <end position="189"/>
    </location>
</feature>
<dbReference type="Pfam" id="PF08719">
    <property type="entry name" value="NADAR"/>
    <property type="match status" value="1"/>
</dbReference>
<evidence type="ECO:0000256" key="2">
    <source>
        <dbReference type="ARBA" id="ARBA00000751"/>
    </source>
</evidence>
<name>G8WXU1_STREN</name>
<reference evidence="5" key="1">
    <citation type="submission" date="2011-12" db="EMBL/GenBank/DDBJ databases">
        <title>Complete genome sequence of Streptomyces cattleya strain DSM 46488.</title>
        <authorList>
            <person name="Ou H.-Y."/>
            <person name="Li P."/>
            <person name="Zhao C."/>
            <person name="O'Hagan D."/>
            <person name="Deng Z."/>
        </authorList>
    </citation>
    <scope>NUCLEOTIDE SEQUENCE [LARGE SCALE GENOMIC DNA]</scope>
    <source>
        <strain evidence="5">ATCC 35852 / DSM 46488 / JCM 4925 / NBRC 14057 / NRRL 8057</strain>
    </source>
</reference>
<dbReference type="InterPro" id="IPR037238">
    <property type="entry name" value="YbiA-like_sf"/>
</dbReference>
<accession>G8WXU1</accession>
<dbReference type="RefSeq" id="WP_014628555.1">
    <property type="nucleotide sequence ID" value="NC_016111.1"/>
</dbReference>
<evidence type="ECO:0000313" key="5">
    <source>
        <dbReference type="Proteomes" id="UP000007842"/>
    </source>
</evidence>
<dbReference type="InterPro" id="IPR012816">
    <property type="entry name" value="NADAR"/>
</dbReference>
<comment type="catalytic activity">
    <reaction evidence="1">
        <text>5-amino-6-(5-phospho-D-ribosylamino)uracil + H2O = 5,6-diaminouracil + D-ribose 5-phosphate</text>
        <dbReference type="Rhea" id="RHEA:55020"/>
        <dbReference type="ChEBI" id="CHEBI:15377"/>
        <dbReference type="ChEBI" id="CHEBI:46252"/>
        <dbReference type="ChEBI" id="CHEBI:58453"/>
        <dbReference type="ChEBI" id="CHEBI:78346"/>
    </reaction>
</comment>
<dbReference type="EMBL" id="CP003219">
    <property type="protein sequence ID" value="AEW97242.1"/>
    <property type="molecule type" value="Genomic_DNA"/>
</dbReference>
<proteinExistence type="predicted"/>
<dbReference type="NCBIfam" id="TIGR02464">
    <property type="entry name" value="ribofla_fusion"/>
    <property type="match status" value="1"/>
</dbReference>
<sequence length="203" mass="21917">MREITGDCAAVRDRAELAALVARGARPRYLMFWGHRPRRDGGVGPGCLSQWWPSPFTVEGVRYATAEHWMMAGKARLSGDAETAARVLAAGHPGEAKTLGRQVRGFDEERWVRHRWELVVAGNLAKFGQDPALRAFLLGTGSRVLVEASPLDRVWGTGVTADDERAADPARWPGLNLLGFALMEARARLAAGPAVNDPAGAAP</sequence>
<organism evidence="4 5">
    <name type="scientific">Streptantibioticus cattleyicolor (strain ATCC 35852 / DSM 46488 / JCM 4925 / NBRC 14057 / NRRL 8057)</name>
    <name type="common">Streptomyces cattleya</name>
    <dbReference type="NCBI Taxonomy" id="1003195"/>
    <lineage>
        <taxon>Bacteria</taxon>
        <taxon>Bacillati</taxon>
        <taxon>Actinomycetota</taxon>
        <taxon>Actinomycetes</taxon>
        <taxon>Kitasatosporales</taxon>
        <taxon>Streptomycetaceae</taxon>
        <taxon>Streptantibioticus</taxon>
    </lineage>
</organism>
<dbReference type="HOGENOM" id="CLU_084247_1_0_11"/>
<dbReference type="Gene3D" id="1.10.357.40">
    <property type="entry name" value="YbiA-like"/>
    <property type="match status" value="1"/>
</dbReference>
<keyword evidence="5" id="KW-1185">Reference proteome</keyword>
<dbReference type="STRING" id="1003195.SCATT_48710"/>
<dbReference type="OrthoDB" id="67297at2"/>
<dbReference type="SUPFAM" id="SSF143990">
    <property type="entry name" value="YbiA-like"/>
    <property type="match status" value="1"/>
</dbReference>
<protein>
    <recommendedName>
        <fullName evidence="3">NADAR domain-containing protein</fullName>
    </recommendedName>
</protein>
<dbReference type="eggNOG" id="COG3236">
    <property type="taxonomic scope" value="Bacteria"/>
</dbReference>
<dbReference type="AlphaFoldDB" id="G8WXU1"/>
<dbReference type="KEGG" id="scy:SCATT_48710"/>
<evidence type="ECO:0000313" key="4">
    <source>
        <dbReference type="EMBL" id="AEW97242.1"/>
    </source>
</evidence>